<organism evidence="3 4">
    <name type="scientific">Tunturiibacter gelidiferens</name>
    <dbReference type="NCBI Taxonomy" id="3069689"/>
    <lineage>
        <taxon>Bacteria</taxon>
        <taxon>Pseudomonadati</taxon>
        <taxon>Acidobacteriota</taxon>
        <taxon>Terriglobia</taxon>
        <taxon>Terriglobales</taxon>
        <taxon>Acidobacteriaceae</taxon>
        <taxon>Tunturiibacter</taxon>
    </lineage>
</organism>
<keyword evidence="4" id="KW-1185">Reference proteome</keyword>
<name>A0A9X0U2D3_9BACT</name>
<evidence type="ECO:0000313" key="3">
    <source>
        <dbReference type="EMBL" id="MBB5327264.1"/>
    </source>
</evidence>
<feature type="transmembrane region" description="Helical" evidence="1">
    <location>
        <begin position="496"/>
        <end position="517"/>
    </location>
</feature>
<dbReference type="EMBL" id="JACHEB010000002">
    <property type="protein sequence ID" value="MBB5327264.1"/>
    <property type="molecule type" value="Genomic_DNA"/>
</dbReference>
<keyword evidence="1" id="KW-0472">Membrane</keyword>
<dbReference type="AlphaFoldDB" id="A0A9X0U2D3"/>
<evidence type="ECO:0000256" key="2">
    <source>
        <dbReference type="SAM" id="SignalP"/>
    </source>
</evidence>
<sequence length="518" mass="53302">MFKDLVGRSSFSAAKPIQMLAVLFMGFATAITTHAQSTNLVPSAGSGSEQAFVATFTDPNGVQNVQSLSIAIVNNAALDIQSGLPASGCVVNFIVSSGIIQLAQDTGKSFLTTTANAGTDRTVSNSQCTVLGASSSITTSVNTVTAKIFVTFTASFSGGKQIFVSVENRNQAGGMNLQTEVGTYDVTASVSSVFISPSSGSGSDQTFTTIYSDSTSHIQSVGLNIKSSRNNTSAANACKLRYDPDTSNIFLVNDAGTTYGSPIIAGSATSLSNSQCTVYGMGTSATTFGTNVIVYFRVSFFPGFIGEKVITMGGADETGASTFSDLPLGTYLVTAPSSGVQESFDLTSTAVRVASVGIPATSTITVIPNESFKGRVLLTCTVISPSDVVSPPTCGFDTPPISVTAPTTATLFINTTATSTQEFHDPVQQTSFVIGGLTMAAILFIPLSHRRKWRTLLSLAVVAVSVGASTGCAITHNQGNTIISSTTYSRTPPGSYIVAVTGISGSITATTAVSVTVK</sequence>
<proteinExistence type="predicted"/>
<feature type="signal peptide" evidence="2">
    <location>
        <begin position="1"/>
        <end position="35"/>
    </location>
</feature>
<feature type="transmembrane region" description="Helical" evidence="1">
    <location>
        <begin position="456"/>
        <end position="476"/>
    </location>
</feature>
<keyword evidence="1" id="KW-1133">Transmembrane helix</keyword>
<comment type="caution">
    <text evidence="3">The sequence shown here is derived from an EMBL/GenBank/DDBJ whole genome shotgun (WGS) entry which is preliminary data.</text>
</comment>
<feature type="chain" id="PRO_5040905482" description="Carboxypeptidase regulatory-like domain-containing protein" evidence="2">
    <location>
        <begin position="36"/>
        <end position="518"/>
    </location>
</feature>
<feature type="transmembrane region" description="Helical" evidence="1">
    <location>
        <begin position="431"/>
        <end position="449"/>
    </location>
</feature>
<keyword evidence="1" id="KW-0812">Transmembrane</keyword>
<dbReference type="RefSeq" id="WP_183973843.1">
    <property type="nucleotide sequence ID" value="NZ_JACHEB010000002.1"/>
</dbReference>
<accession>A0A9X0U2D3</accession>
<dbReference type="Proteomes" id="UP000535182">
    <property type="component" value="Unassembled WGS sequence"/>
</dbReference>
<evidence type="ECO:0000313" key="4">
    <source>
        <dbReference type="Proteomes" id="UP000535182"/>
    </source>
</evidence>
<evidence type="ECO:0000256" key="1">
    <source>
        <dbReference type="SAM" id="Phobius"/>
    </source>
</evidence>
<gene>
    <name evidence="3" type="ORF">HDF14_000869</name>
</gene>
<evidence type="ECO:0008006" key="5">
    <source>
        <dbReference type="Google" id="ProtNLM"/>
    </source>
</evidence>
<protein>
    <recommendedName>
        <fullName evidence="5">Carboxypeptidase regulatory-like domain-containing protein</fullName>
    </recommendedName>
</protein>
<reference evidence="3 4" key="1">
    <citation type="submission" date="2020-08" db="EMBL/GenBank/DDBJ databases">
        <title>Genomic Encyclopedia of Type Strains, Phase IV (KMG-V): Genome sequencing to study the core and pangenomes of soil and plant-associated prokaryotes.</title>
        <authorList>
            <person name="Whitman W."/>
        </authorList>
    </citation>
    <scope>NUCLEOTIDE SEQUENCE [LARGE SCALE GENOMIC DNA]</scope>
    <source>
        <strain evidence="3 4">X5P2</strain>
    </source>
</reference>
<keyword evidence="2" id="KW-0732">Signal</keyword>